<dbReference type="Pfam" id="PF07228">
    <property type="entry name" value="SpoIIE"/>
    <property type="match status" value="1"/>
</dbReference>
<dbReference type="Proteomes" id="UP001500655">
    <property type="component" value="Unassembled WGS sequence"/>
</dbReference>
<evidence type="ECO:0000313" key="3">
    <source>
        <dbReference type="Proteomes" id="UP001500655"/>
    </source>
</evidence>
<gene>
    <name evidence="2" type="ORF">GCM10009681_45290</name>
</gene>
<name>A0ABN2KYU1_9ACTN</name>
<keyword evidence="2" id="KW-0547">Nucleotide-binding</keyword>
<dbReference type="InterPro" id="IPR039248">
    <property type="entry name" value="Ptase_RsbX"/>
</dbReference>
<dbReference type="Pfam" id="PF13581">
    <property type="entry name" value="HATPase_c_2"/>
    <property type="match status" value="1"/>
</dbReference>
<keyword evidence="2" id="KW-0067">ATP-binding</keyword>
<dbReference type="PANTHER" id="PTHR35801:SF1">
    <property type="entry name" value="PHOSPHOSERINE PHOSPHATASE RSBX"/>
    <property type="match status" value="1"/>
</dbReference>
<dbReference type="InterPro" id="IPR001932">
    <property type="entry name" value="PPM-type_phosphatase-like_dom"/>
</dbReference>
<dbReference type="Gene3D" id="3.60.40.10">
    <property type="entry name" value="PPM-type phosphatase domain"/>
    <property type="match status" value="1"/>
</dbReference>
<dbReference type="InterPro" id="IPR036890">
    <property type="entry name" value="HATPase_C_sf"/>
</dbReference>
<reference evidence="2 3" key="1">
    <citation type="journal article" date="2019" name="Int. J. Syst. Evol. Microbiol.">
        <title>The Global Catalogue of Microorganisms (GCM) 10K type strain sequencing project: providing services to taxonomists for standard genome sequencing and annotation.</title>
        <authorList>
            <consortium name="The Broad Institute Genomics Platform"/>
            <consortium name="The Broad Institute Genome Sequencing Center for Infectious Disease"/>
            <person name="Wu L."/>
            <person name="Ma J."/>
        </authorList>
    </citation>
    <scope>NUCLEOTIDE SEQUENCE [LARGE SCALE GENOMIC DNA]</scope>
    <source>
        <strain evidence="2 3">JCM 13249</strain>
    </source>
</reference>
<evidence type="ECO:0000313" key="2">
    <source>
        <dbReference type="EMBL" id="GAA1768908.1"/>
    </source>
</evidence>
<proteinExistence type="predicted"/>
<dbReference type="GO" id="GO:0005524">
    <property type="term" value="F:ATP binding"/>
    <property type="evidence" value="ECO:0007669"/>
    <property type="project" value="UniProtKB-KW"/>
</dbReference>
<evidence type="ECO:0000259" key="1">
    <source>
        <dbReference type="SMART" id="SM00331"/>
    </source>
</evidence>
<dbReference type="SMART" id="SM00331">
    <property type="entry name" value="PP2C_SIG"/>
    <property type="match status" value="1"/>
</dbReference>
<feature type="domain" description="PPM-type phosphatase" evidence="1">
    <location>
        <begin position="143"/>
        <end position="334"/>
    </location>
</feature>
<dbReference type="Gene3D" id="3.30.565.10">
    <property type="entry name" value="Histidine kinase-like ATPase, C-terminal domain"/>
    <property type="match status" value="1"/>
</dbReference>
<sequence>MTVLVEDLGWWSVSEQSTVGAVRRAATALGTELGLSDGRVADLGIVAAEVTSNLLKHANDGAVHLRALRDDAGRPAGVELVAIDAGPGMADLVASSRDGHSTAGTLGIGLGAISRQATRLDVFSEPGRGTVLVAAVWGGRPPPEPWAVGLTRPIAGETVSGDAYSVREVSGRRQAFLSDGLGHGPLASRASQTAATAFRDAPAGSPAAVLEHLHRAVAHTRGAVGAVIELDRAAGVLSCASVGNIAGWVVGHQRRRGLAAQPGFLGDRQRRTIREYTTALNDEDVVVLHTDGLTDRWNLADYPGLLTREPLTIAATLLRDAGLRRDDAGVLVAR</sequence>
<dbReference type="InterPro" id="IPR003594">
    <property type="entry name" value="HATPase_dom"/>
</dbReference>
<dbReference type="RefSeq" id="WP_344085716.1">
    <property type="nucleotide sequence ID" value="NZ_BAAALS010000026.1"/>
</dbReference>
<protein>
    <submittedName>
        <fullName evidence="2">ATP-binding protein</fullName>
    </submittedName>
</protein>
<dbReference type="PANTHER" id="PTHR35801">
    <property type="entry name" value="PHOSPHOSERINE PHOSPHATASE RSBX"/>
    <property type="match status" value="1"/>
</dbReference>
<dbReference type="InterPro" id="IPR036457">
    <property type="entry name" value="PPM-type-like_dom_sf"/>
</dbReference>
<organism evidence="2 3">
    <name type="scientific">Luedemannella helvata</name>
    <dbReference type="NCBI Taxonomy" id="349315"/>
    <lineage>
        <taxon>Bacteria</taxon>
        <taxon>Bacillati</taxon>
        <taxon>Actinomycetota</taxon>
        <taxon>Actinomycetes</taxon>
        <taxon>Micromonosporales</taxon>
        <taxon>Micromonosporaceae</taxon>
        <taxon>Luedemannella</taxon>
    </lineage>
</organism>
<dbReference type="SUPFAM" id="SSF81606">
    <property type="entry name" value="PP2C-like"/>
    <property type="match status" value="1"/>
</dbReference>
<dbReference type="SUPFAM" id="SSF55874">
    <property type="entry name" value="ATPase domain of HSP90 chaperone/DNA topoisomerase II/histidine kinase"/>
    <property type="match status" value="1"/>
</dbReference>
<comment type="caution">
    <text evidence="2">The sequence shown here is derived from an EMBL/GenBank/DDBJ whole genome shotgun (WGS) entry which is preliminary data.</text>
</comment>
<keyword evidence="3" id="KW-1185">Reference proteome</keyword>
<dbReference type="EMBL" id="BAAALS010000026">
    <property type="protein sequence ID" value="GAA1768908.1"/>
    <property type="molecule type" value="Genomic_DNA"/>
</dbReference>
<accession>A0ABN2KYU1</accession>